<accession>A0A917ATZ0</accession>
<gene>
    <name evidence="1" type="ORF">GCM10007140_26910</name>
</gene>
<dbReference type="PANTHER" id="PTHR32432">
    <property type="entry name" value="CELL DIVISION PROTEIN FTSA-RELATED"/>
    <property type="match status" value="1"/>
</dbReference>
<dbReference type="AlphaFoldDB" id="A0A917ATZ0"/>
<dbReference type="Pfam" id="PF11104">
    <property type="entry name" value="PilM_2"/>
    <property type="match status" value="1"/>
</dbReference>
<dbReference type="RefSeq" id="WP_188389002.1">
    <property type="nucleotide sequence ID" value="NZ_BMFK01000002.1"/>
</dbReference>
<dbReference type="InterPro" id="IPR005883">
    <property type="entry name" value="PilM"/>
</dbReference>
<dbReference type="Gene3D" id="3.30.1490.300">
    <property type="match status" value="1"/>
</dbReference>
<dbReference type="InterPro" id="IPR050696">
    <property type="entry name" value="FtsA/MreB"/>
</dbReference>
<evidence type="ECO:0000313" key="1">
    <source>
        <dbReference type="EMBL" id="GGE75753.1"/>
    </source>
</evidence>
<name>A0A917ATZ0_9BACI</name>
<evidence type="ECO:0008006" key="3">
    <source>
        <dbReference type="Google" id="ProtNLM"/>
    </source>
</evidence>
<reference evidence="1" key="1">
    <citation type="journal article" date="2014" name="Int. J. Syst. Evol. Microbiol.">
        <title>Complete genome sequence of Corynebacterium casei LMG S-19264T (=DSM 44701T), isolated from a smear-ripened cheese.</title>
        <authorList>
            <consortium name="US DOE Joint Genome Institute (JGI-PGF)"/>
            <person name="Walter F."/>
            <person name="Albersmeier A."/>
            <person name="Kalinowski J."/>
            <person name="Ruckert C."/>
        </authorList>
    </citation>
    <scope>NUCLEOTIDE SEQUENCE</scope>
    <source>
        <strain evidence="1">CGMCC 1.12698</strain>
    </source>
</reference>
<dbReference type="Proteomes" id="UP000605259">
    <property type="component" value="Unassembled WGS sequence"/>
</dbReference>
<sequence length="329" mass="38131">MLSFLTRKKDASIEIKDYVIRYGDIKHRAPVVVNRCEEYYVPEGIIHNGKIVDMDKFKEIIRTCVQEWGLKGRNIRFIVPDPAVVIRKVDVPAEVPTEEIQGHLYFELGHKIHLPFENPTLDYALLSEDEETKEVLLVASPEEVVDSYHFQLREEKTKPVVADISPLCHYRLFHHHGAVKEEDRSLLVQMDLQTVTITIFENHQPVFMQHVIIPYKEGVCTIESTEEGKLAEDAQFPKEDMINALKDMYIEINRMLRFYEFSFHQGKKTITKILLTGDHIYFEDICEEVRSNFSLPIEVLATSLMKTNSDDTIDRRFHSVLGLAVKEGV</sequence>
<dbReference type="EMBL" id="BMFK01000002">
    <property type="protein sequence ID" value="GGE75753.1"/>
    <property type="molecule type" value="Genomic_DNA"/>
</dbReference>
<evidence type="ECO:0000313" key="2">
    <source>
        <dbReference type="Proteomes" id="UP000605259"/>
    </source>
</evidence>
<dbReference type="PANTHER" id="PTHR32432:SF3">
    <property type="entry name" value="ETHANOLAMINE UTILIZATION PROTEIN EUTJ"/>
    <property type="match status" value="1"/>
</dbReference>
<proteinExistence type="predicted"/>
<protein>
    <recommendedName>
        <fullName evidence="3">Pilus assembly protein PilM</fullName>
    </recommendedName>
</protein>
<keyword evidence="2" id="KW-1185">Reference proteome</keyword>
<organism evidence="1 2">
    <name type="scientific">Priestia taiwanensis</name>
    <dbReference type="NCBI Taxonomy" id="1347902"/>
    <lineage>
        <taxon>Bacteria</taxon>
        <taxon>Bacillati</taxon>
        <taxon>Bacillota</taxon>
        <taxon>Bacilli</taxon>
        <taxon>Bacillales</taxon>
        <taxon>Bacillaceae</taxon>
        <taxon>Priestia</taxon>
    </lineage>
</organism>
<comment type="caution">
    <text evidence="1">The sequence shown here is derived from an EMBL/GenBank/DDBJ whole genome shotgun (WGS) entry which is preliminary data.</text>
</comment>
<dbReference type="Gene3D" id="3.30.420.40">
    <property type="match status" value="2"/>
</dbReference>
<reference evidence="1" key="2">
    <citation type="submission" date="2020-09" db="EMBL/GenBank/DDBJ databases">
        <authorList>
            <person name="Sun Q."/>
            <person name="Zhou Y."/>
        </authorList>
    </citation>
    <scope>NUCLEOTIDE SEQUENCE</scope>
    <source>
        <strain evidence="1">CGMCC 1.12698</strain>
    </source>
</reference>